<comment type="function">
    <text evidence="11">Plays an important role in galactose metabolism.</text>
</comment>
<dbReference type="GO" id="GO:0008270">
    <property type="term" value="F:zinc ion binding"/>
    <property type="evidence" value="ECO:0007669"/>
    <property type="project" value="InterPro"/>
</dbReference>
<keyword evidence="8" id="KW-0862">Zinc</keyword>
<keyword evidence="19" id="KW-1185">Reference proteome</keyword>
<comment type="pathway">
    <text evidence="3 14">Carbohydrate metabolism; galactose metabolism.</text>
</comment>
<feature type="region of interest" description="Disordered" evidence="15">
    <location>
        <begin position="44"/>
        <end position="74"/>
    </location>
</feature>
<evidence type="ECO:0000313" key="18">
    <source>
        <dbReference type="Ensembl" id="ENSCCRP00010014387.1"/>
    </source>
</evidence>
<keyword evidence="5 14" id="KW-0808">Transferase</keyword>
<comment type="catalytic activity">
    <reaction evidence="1 14">
        <text>alpha-D-galactose 1-phosphate + UDP-alpha-D-glucose = alpha-D-glucose 1-phosphate + UDP-alpha-D-galactose</text>
        <dbReference type="Rhea" id="RHEA:13989"/>
        <dbReference type="ChEBI" id="CHEBI:58336"/>
        <dbReference type="ChEBI" id="CHEBI:58601"/>
        <dbReference type="ChEBI" id="CHEBI:58885"/>
        <dbReference type="ChEBI" id="CHEBI:66914"/>
        <dbReference type="EC" id="2.7.7.12"/>
    </reaction>
</comment>
<evidence type="ECO:0000256" key="11">
    <source>
        <dbReference type="ARBA" id="ARBA00056769"/>
    </source>
</evidence>
<dbReference type="NCBIfam" id="TIGR00209">
    <property type="entry name" value="galT_1"/>
    <property type="match status" value="1"/>
</dbReference>
<accession>A0A8C1GUV0</accession>
<dbReference type="InterPro" id="IPR005850">
    <property type="entry name" value="GalP_Utransf_C"/>
</dbReference>
<feature type="binding site" evidence="13">
    <location>
        <begin position="326"/>
        <end position="327"/>
    </location>
    <ligand>
        <name>UDP-alpha-D-glucose</name>
        <dbReference type="ChEBI" id="CHEBI:58885"/>
        <note>ligand shared between dimeric partners</note>
    </ligand>
</feature>
<feature type="domain" description="Galactose-1-phosphate uridyl transferase C-terminal" evidence="17">
    <location>
        <begin position="196"/>
        <end position="357"/>
    </location>
</feature>
<dbReference type="Pfam" id="PF02744">
    <property type="entry name" value="GalP_UDP_tr_C"/>
    <property type="match status" value="1"/>
</dbReference>
<reference evidence="18" key="1">
    <citation type="submission" date="2025-08" db="UniProtKB">
        <authorList>
            <consortium name="Ensembl"/>
        </authorList>
    </citation>
    <scope>IDENTIFICATION</scope>
</reference>
<feature type="binding site" description="in other chain" evidence="13">
    <location>
        <position position="73"/>
    </location>
    <ligand>
        <name>UDP-alpha-D-glucose</name>
        <dbReference type="ChEBI" id="CHEBI:58885"/>
        <note>ligand shared between dimeric partners</note>
    </ligand>
</feature>
<dbReference type="Proteomes" id="UP000694427">
    <property type="component" value="Unplaced"/>
</dbReference>
<feature type="domain" description="Galactose-1-phosphate uridyl transferase N-terminal" evidence="16">
    <location>
        <begin position="20"/>
        <end position="188"/>
    </location>
</feature>
<evidence type="ECO:0000256" key="3">
    <source>
        <dbReference type="ARBA" id="ARBA00004947"/>
    </source>
</evidence>
<evidence type="ECO:0000313" key="19">
    <source>
        <dbReference type="Proteomes" id="UP000694427"/>
    </source>
</evidence>
<feature type="region of interest" description="Disordered" evidence="15">
    <location>
        <begin position="1"/>
        <end position="22"/>
    </location>
</feature>
<proteinExistence type="inferred from homology"/>
<feature type="binding site" description="in other chain" evidence="13">
    <location>
        <position position="165"/>
    </location>
    <ligand>
        <name>UDP-alpha-D-glucose</name>
        <dbReference type="ChEBI" id="CHEBI:58885"/>
        <note>ligand shared between dimeric partners</note>
    </ligand>
</feature>
<dbReference type="PANTHER" id="PTHR11943:SF1">
    <property type="entry name" value="GALACTOSE-1-PHOSPHATE URIDYLYLTRANSFERASE"/>
    <property type="match status" value="1"/>
</dbReference>
<evidence type="ECO:0000256" key="10">
    <source>
        <dbReference type="ARBA" id="ARBA00023277"/>
    </source>
</evidence>
<dbReference type="NCBIfam" id="NF008724">
    <property type="entry name" value="PRK11720.1"/>
    <property type="match status" value="1"/>
</dbReference>
<dbReference type="PROSITE" id="PS00117">
    <property type="entry name" value="GAL_P_UDP_TRANSF_I"/>
    <property type="match status" value="1"/>
</dbReference>
<evidence type="ECO:0000256" key="1">
    <source>
        <dbReference type="ARBA" id="ARBA00001107"/>
    </source>
</evidence>
<dbReference type="PIRSF" id="PIRSF000808">
    <property type="entry name" value="GalT"/>
    <property type="match status" value="1"/>
</dbReference>
<evidence type="ECO:0000256" key="4">
    <source>
        <dbReference type="ARBA" id="ARBA00010951"/>
    </source>
</evidence>
<dbReference type="FunFam" id="3.30.428.10:FF:000002">
    <property type="entry name" value="Galactose-1-phosphate uridylyltransferase"/>
    <property type="match status" value="1"/>
</dbReference>
<evidence type="ECO:0000256" key="2">
    <source>
        <dbReference type="ARBA" id="ARBA00001947"/>
    </source>
</evidence>
<dbReference type="Gene3D" id="3.30.428.10">
    <property type="entry name" value="HIT-like"/>
    <property type="match status" value="2"/>
</dbReference>
<feature type="binding site" description="in other chain" evidence="13">
    <location>
        <begin position="171"/>
        <end position="173"/>
    </location>
    <ligand>
        <name>UDP-alpha-D-glucose</name>
        <dbReference type="ChEBI" id="CHEBI:58885"/>
        <note>ligand shared between dimeric partners</note>
    </ligand>
</feature>
<evidence type="ECO:0000256" key="14">
    <source>
        <dbReference type="RuleBase" id="RU000506"/>
    </source>
</evidence>
<feature type="compositionally biased region" description="Basic and acidic residues" evidence="15">
    <location>
        <begin position="48"/>
        <end position="62"/>
    </location>
</feature>
<dbReference type="InterPro" id="IPR019779">
    <property type="entry name" value="GalP_UDPtransf1_His-AS"/>
</dbReference>
<dbReference type="UniPathway" id="UPA00214"/>
<dbReference type="EC" id="2.7.7.12" evidence="14"/>
<protein>
    <recommendedName>
        <fullName evidence="14">Galactose-1-phosphate uridylyltransferase</fullName>
        <ecNumber evidence="14">2.7.7.12</ecNumber>
    </recommendedName>
</protein>
<dbReference type="Ensembl" id="ENSCCRT00010015674.1">
    <property type="protein sequence ID" value="ENSCCRP00010014387.1"/>
    <property type="gene ID" value="ENSCCRG00010006160.1"/>
</dbReference>
<dbReference type="FunFam" id="3.30.428.10:FF:000001">
    <property type="entry name" value="Galactose-1-phosphate uridylyltransferase"/>
    <property type="match status" value="1"/>
</dbReference>
<keyword evidence="7 14" id="KW-0479">Metal-binding</keyword>
<evidence type="ECO:0000259" key="16">
    <source>
        <dbReference type="Pfam" id="PF01087"/>
    </source>
</evidence>
<comment type="similarity">
    <text evidence="4 14">Belongs to the galactose-1-phosphate uridylyltransferase type 1 family.</text>
</comment>
<dbReference type="InterPro" id="IPR036265">
    <property type="entry name" value="HIT-like_sf"/>
</dbReference>
<evidence type="ECO:0000256" key="13">
    <source>
        <dbReference type="PIRSR" id="PIRSR000808-2"/>
    </source>
</evidence>
<sequence length="422" mass="48618">MTRGDVTPQTASSRPMRSLRHQHLRYNPLRDSWVLVSAHRMKRPWKGQVEKPPEDNTPRHDPNNPLCPGSVRANGEVNPEYDSTFMFDNDFPALQPDAPDPGSDHHPLFQSKAARGVCKVMCFHPWSDITLPLMQPAEIRKVIDKWADLIVELGAEYTWVQIFENKGAMMGCSNPHPHCQVWASNFLPNEAALAERCQRDFLQKHGEPLLVQYARMEAQAQERVVVENEHWLVVVPYWATWPFQTLLLPRRHVFRLPDLTAQERDSLASIMKRLLTKYDNLFEVSFPYSMGWHGAPTGSHLQEDMSHWQLHAHYYPPLLRSATIRKFMVGYEMLANEQRDLTPEQVCFLLNNYKKRHILVFAIGFITVRSGFSLQAGFGLKLIPLYCILLLTQECFLSIFPLHLEFPLSFSSPIIPSSTPKL</sequence>
<dbReference type="GO" id="GO:0008108">
    <property type="term" value="F:UDP-glucose:hexose-1-phosphate uridylyltransferase activity"/>
    <property type="evidence" value="ECO:0007669"/>
    <property type="project" value="UniProtKB-EC"/>
</dbReference>
<feature type="active site" description="Tele-UMP-histidine intermediate" evidence="12">
    <location>
        <position position="178"/>
    </location>
</feature>
<evidence type="ECO:0000259" key="17">
    <source>
        <dbReference type="Pfam" id="PF02744"/>
    </source>
</evidence>
<evidence type="ECO:0000256" key="15">
    <source>
        <dbReference type="SAM" id="MobiDB-lite"/>
    </source>
</evidence>
<dbReference type="CDD" id="cd00608">
    <property type="entry name" value="GalT"/>
    <property type="match status" value="1"/>
</dbReference>
<dbReference type="InterPro" id="IPR005849">
    <property type="entry name" value="GalP_Utransf_N"/>
</dbReference>
<feature type="binding site" description="in other chain" evidence="13">
    <location>
        <position position="180"/>
    </location>
    <ligand>
        <name>UDP-alpha-D-glucose</name>
        <dbReference type="ChEBI" id="CHEBI:58885"/>
        <note>ligand shared between dimeric partners</note>
    </ligand>
</feature>
<feature type="binding site" evidence="13">
    <location>
        <begin position="331"/>
        <end position="332"/>
    </location>
    <ligand>
        <name>UDP-alpha-D-glucose</name>
        <dbReference type="ChEBI" id="CHEBI:58885"/>
        <note>ligand shared between dimeric partners</note>
    </ligand>
</feature>
<dbReference type="AlphaFoldDB" id="A0A8C1GUV0"/>
<keyword evidence="9 14" id="KW-0299">Galactose metabolism</keyword>
<dbReference type="InterPro" id="IPR001937">
    <property type="entry name" value="GalP_UDPtransf1"/>
</dbReference>
<keyword evidence="10 14" id="KW-0119">Carbohydrate metabolism</keyword>
<organism evidence="18 19">
    <name type="scientific">Cyprinus carpio</name>
    <name type="common">Common carp</name>
    <dbReference type="NCBI Taxonomy" id="7962"/>
    <lineage>
        <taxon>Eukaryota</taxon>
        <taxon>Metazoa</taxon>
        <taxon>Chordata</taxon>
        <taxon>Craniata</taxon>
        <taxon>Vertebrata</taxon>
        <taxon>Euteleostomi</taxon>
        <taxon>Actinopterygii</taxon>
        <taxon>Neopterygii</taxon>
        <taxon>Teleostei</taxon>
        <taxon>Ostariophysi</taxon>
        <taxon>Cypriniformes</taxon>
        <taxon>Cyprinidae</taxon>
        <taxon>Cyprininae</taxon>
        <taxon>Cyprinus</taxon>
    </lineage>
</organism>
<feature type="binding site" description="in other chain" evidence="13">
    <location>
        <position position="338"/>
    </location>
    <ligand>
        <name>UDP-alpha-D-glucose</name>
        <dbReference type="ChEBI" id="CHEBI:58885"/>
        <note>ligand shared between dimeric partners</note>
    </ligand>
</feature>
<dbReference type="SUPFAM" id="SSF54197">
    <property type="entry name" value="HIT-like"/>
    <property type="match status" value="2"/>
</dbReference>
<evidence type="ECO:0000256" key="5">
    <source>
        <dbReference type="ARBA" id="ARBA00022679"/>
    </source>
</evidence>
<reference evidence="18" key="2">
    <citation type="submission" date="2025-09" db="UniProtKB">
        <authorList>
            <consortium name="Ensembl"/>
        </authorList>
    </citation>
    <scope>IDENTIFICATION</scope>
</reference>
<name>A0A8C1GUV0_CYPCA</name>
<evidence type="ECO:0000256" key="8">
    <source>
        <dbReference type="ARBA" id="ARBA00022833"/>
    </source>
</evidence>
<dbReference type="PANTHER" id="PTHR11943">
    <property type="entry name" value="GALACTOSE-1-PHOSPHATE URIDYLYLTRANSFERASE"/>
    <property type="match status" value="1"/>
</dbReference>
<comment type="cofactor">
    <cofactor evidence="2">
        <name>Zn(2+)</name>
        <dbReference type="ChEBI" id="CHEBI:29105"/>
    </cofactor>
</comment>
<evidence type="ECO:0000256" key="12">
    <source>
        <dbReference type="PIRSR" id="PIRSR000808-1"/>
    </source>
</evidence>
<evidence type="ECO:0000256" key="6">
    <source>
        <dbReference type="ARBA" id="ARBA00022695"/>
    </source>
</evidence>
<evidence type="ECO:0000256" key="7">
    <source>
        <dbReference type="ARBA" id="ARBA00022723"/>
    </source>
</evidence>
<evidence type="ECO:0000256" key="9">
    <source>
        <dbReference type="ARBA" id="ARBA00023144"/>
    </source>
</evidence>
<dbReference type="GO" id="GO:0005737">
    <property type="term" value="C:cytoplasm"/>
    <property type="evidence" value="ECO:0007669"/>
    <property type="project" value="TreeGrafter"/>
</dbReference>
<keyword evidence="6 14" id="KW-0548">Nucleotidyltransferase</keyword>
<feature type="binding site" description="in other chain" evidence="13">
    <location>
        <begin position="89"/>
        <end position="90"/>
    </location>
    <ligand>
        <name>UDP-alpha-D-glucose</name>
        <dbReference type="ChEBI" id="CHEBI:58885"/>
        <note>ligand shared between dimeric partners</note>
    </ligand>
</feature>
<dbReference type="GO" id="GO:0033499">
    <property type="term" value="P:galactose catabolic process via UDP-galactose, Leloir pathway"/>
    <property type="evidence" value="ECO:0007669"/>
    <property type="project" value="TreeGrafter"/>
</dbReference>
<feature type="binding site" evidence="13">
    <location>
        <begin position="40"/>
        <end position="43"/>
    </location>
    <ligand>
        <name>UDP-alpha-D-glucose</name>
        <dbReference type="ChEBI" id="CHEBI:58885"/>
        <note>ligand shared between dimeric partners</note>
    </ligand>
</feature>
<dbReference type="Pfam" id="PF01087">
    <property type="entry name" value="GalP_UDP_transf"/>
    <property type="match status" value="1"/>
</dbReference>